<evidence type="ECO:0000256" key="8">
    <source>
        <dbReference type="RuleBase" id="RU000416"/>
    </source>
</evidence>
<dbReference type="InterPro" id="IPR001525">
    <property type="entry name" value="C5_MeTfrase"/>
</dbReference>
<dbReference type="SUPFAM" id="SSF53335">
    <property type="entry name" value="S-adenosyl-L-methionine-dependent methyltransferases"/>
    <property type="match status" value="1"/>
</dbReference>
<feature type="active site" evidence="7">
    <location>
        <position position="81"/>
    </location>
</feature>
<proteinExistence type="inferred from homology"/>
<dbReference type="InterPro" id="IPR029063">
    <property type="entry name" value="SAM-dependent_MTases_sf"/>
</dbReference>
<dbReference type="PANTHER" id="PTHR10629">
    <property type="entry name" value="CYTOSINE-SPECIFIC METHYLTRANSFERASE"/>
    <property type="match status" value="1"/>
</dbReference>
<dbReference type="GO" id="GO:0003677">
    <property type="term" value="F:DNA binding"/>
    <property type="evidence" value="ECO:0007669"/>
    <property type="project" value="TreeGrafter"/>
</dbReference>
<reference evidence="10" key="1">
    <citation type="submission" date="2016-10" db="EMBL/GenBank/DDBJ databases">
        <authorList>
            <person name="Varghese N."/>
            <person name="Submissions S."/>
        </authorList>
    </citation>
    <scope>NUCLEOTIDE SEQUENCE [LARGE SCALE GENOMIC DNA]</scope>
    <source>
        <strain evidence="10">CGMCC 1.10789</strain>
    </source>
</reference>
<evidence type="ECO:0000256" key="6">
    <source>
        <dbReference type="ARBA" id="ARBA00047422"/>
    </source>
</evidence>
<dbReference type="STRING" id="990712.SAMN05216257_104113"/>
<comment type="similarity">
    <text evidence="7 8">Belongs to the class I-like SAM-binding methyltransferase superfamily. C5-methyltransferase family.</text>
</comment>
<dbReference type="GO" id="GO:0009307">
    <property type="term" value="P:DNA restriction-modification system"/>
    <property type="evidence" value="ECO:0007669"/>
    <property type="project" value="UniProtKB-KW"/>
</dbReference>
<evidence type="ECO:0000256" key="1">
    <source>
        <dbReference type="ARBA" id="ARBA00011975"/>
    </source>
</evidence>
<dbReference type="GO" id="GO:0003886">
    <property type="term" value="F:DNA (cytosine-5-)-methyltransferase activity"/>
    <property type="evidence" value="ECO:0007669"/>
    <property type="project" value="UniProtKB-EC"/>
</dbReference>
<dbReference type="InterPro" id="IPR050390">
    <property type="entry name" value="C5-Methyltransferase"/>
</dbReference>
<evidence type="ECO:0000313" key="9">
    <source>
        <dbReference type="EMBL" id="SDK69998.1"/>
    </source>
</evidence>
<dbReference type="AlphaFoldDB" id="A0A1G9E1P3"/>
<evidence type="ECO:0000256" key="4">
    <source>
        <dbReference type="ARBA" id="ARBA00022691"/>
    </source>
</evidence>
<keyword evidence="3 7" id="KW-0808">Transferase</keyword>
<gene>
    <name evidence="9" type="ORF">SAMN05216257_104113</name>
</gene>
<dbReference type="GO" id="GO:0044027">
    <property type="term" value="P:negative regulation of gene expression via chromosomal CpG island methylation"/>
    <property type="evidence" value="ECO:0007669"/>
    <property type="project" value="TreeGrafter"/>
</dbReference>
<dbReference type="RefSeq" id="WP_092500342.1">
    <property type="nucleotide sequence ID" value="NZ_PVND01000004.1"/>
</dbReference>
<dbReference type="Gene3D" id="3.90.120.10">
    <property type="entry name" value="DNA Methylase, subunit A, domain 2"/>
    <property type="match status" value="1"/>
</dbReference>
<accession>A0A1G9E1P3</accession>
<dbReference type="PANTHER" id="PTHR10629:SF52">
    <property type="entry name" value="DNA (CYTOSINE-5)-METHYLTRANSFERASE 1"/>
    <property type="match status" value="1"/>
</dbReference>
<dbReference type="EC" id="2.1.1.37" evidence="1"/>
<evidence type="ECO:0000256" key="3">
    <source>
        <dbReference type="ARBA" id="ARBA00022679"/>
    </source>
</evidence>
<comment type="catalytic activity">
    <reaction evidence="6">
        <text>a 2'-deoxycytidine in DNA + S-adenosyl-L-methionine = a 5-methyl-2'-deoxycytidine in DNA + S-adenosyl-L-homocysteine + H(+)</text>
        <dbReference type="Rhea" id="RHEA:13681"/>
        <dbReference type="Rhea" id="RHEA-COMP:11369"/>
        <dbReference type="Rhea" id="RHEA-COMP:11370"/>
        <dbReference type="ChEBI" id="CHEBI:15378"/>
        <dbReference type="ChEBI" id="CHEBI:57856"/>
        <dbReference type="ChEBI" id="CHEBI:59789"/>
        <dbReference type="ChEBI" id="CHEBI:85452"/>
        <dbReference type="ChEBI" id="CHEBI:85454"/>
        <dbReference type="EC" id="2.1.1.37"/>
    </reaction>
</comment>
<protein>
    <recommendedName>
        <fullName evidence="1">DNA (cytosine-5-)-methyltransferase</fullName>
        <ecNumber evidence="1">2.1.1.37</ecNumber>
    </recommendedName>
</protein>
<dbReference type="PROSITE" id="PS51679">
    <property type="entry name" value="SAM_MT_C5"/>
    <property type="match status" value="1"/>
</dbReference>
<dbReference type="EMBL" id="FNFV01000004">
    <property type="protein sequence ID" value="SDK69998.1"/>
    <property type="molecule type" value="Genomic_DNA"/>
</dbReference>
<evidence type="ECO:0000256" key="7">
    <source>
        <dbReference type="PROSITE-ProRule" id="PRU01016"/>
    </source>
</evidence>
<keyword evidence="4 7" id="KW-0949">S-adenosyl-L-methionine</keyword>
<keyword evidence="5" id="KW-0680">Restriction system</keyword>
<dbReference type="Proteomes" id="UP000199328">
    <property type="component" value="Unassembled WGS sequence"/>
</dbReference>
<dbReference type="GO" id="GO:0032259">
    <property type="term" value="P:methylation"/>
    <property type="evidence" value="ECO:0007669"/>
    <property type="project" value="UniProtKB-KW"/>
</dbReference>
<sequence length="350" mass="38166">MAEGIVAIDLFCGAGGLTLGLERAGVKVAAGVDLDDRFRWAYEKNSRSSFLHANVARLSAEDLKPFYARARVRVLAGCAPCQPFSTYGRTRSAPDDRWALLKSFARIVSELRPDVVTMENVPGLRDHEVFDRFVSSLHDNGYGVGHDVVDCANFGVPQHRRRLVLVGVLQGRAALPRSTSSEAPSTVRDAIGHLSPLRAGETDPRDPLHVASRLSPLNMARIRASQPGGTWRDWPEDLRAACHRRGTGRTYPSVYGRMRWDEPAPTITTQCYGFGSGRFGHPEQDRAISLREAALLQSFPPDWQLFPQGTRPILKAGGTAIGNAVPPKLGEAIGRAILRSVEEAPTAAIS</sequence>
<evidence type="ECO:0000256" key="5">
    <source>
        <dbReference type="ARBA" id="ARBA00022747"/>
    </source>
</evidence>
<dbReference type="Gene3D" id="3.40.50.150">
    <property type="entry name" value="Vaccinia Virus protein VP39"/>
    <property type="match status" value="1"/>
</dbReference>
<keyword evidence="2 7" id="KW-0489">Methyltransferase</keyword>
<organism evidence="9 10">
    <name type="scientific">Meinhardsimonia xiamenensis</name>
    <dbReference type="NCBI Taxonomy" id="990712"/>
    <lineage>
        <taxon>Bacteria</taxon>
        <taxon>Pseudomonadati</taxon>
        <taxon>Pseudomonadota</taxon>
        <taxon>Alphaproteobacteria</taxon>
        <taxon>Rhodobacterales</taxon>
        <taxon>Paracoccaceae</taxon>
        <taxon>Meinhardsimonia</taxon>
    </lineage>
</organism>
<keyword evidence="10" id="KW-1185">Reference proteome</keyword>
<evidence type="ECO:0000256" key="2">
    <source>
        <dbReference type="ARBA" id="ARBA00022603"/>
    </source>
</evidence>
<dbReference type="OrthoDB" id="9813719at2"/>
<dbReference type="NCBIfam" id="TIGR00675">
    <property type="entry name" value="dcm"/>
    <property type="match status" value="1"/>
</dbReference>
<dbReference type="PRINTS" id="PR00105">
    <property type="entry name" value="C5METTRFRASE"/>
</dbReference>
<name>A0A1G9E1P3_9RHOB</name>
<dbReference type="Pfam" id="PF00145">
    <property type="entry name" value="DNA_methylase"/>
    <property type="match status" value="1"/>
</dbReference>
<evidence type="ECO:0000313" key="10">
    <source>
        <dbReference type="Proteomes" id="UP000199328"/>
    </source>
</evidence>